<dbReference type="AlphaFoldDB" id="A0A7J3ZMG6"/>
<dbReference type="EMBL" id="DRZC01000057">
    <property type="protein sequence ID" value="HHQ80630.1"/>
    <property type="molecule type" value="Genomic_DNA"/>
</dbReference>
<evidence type="ECO:0000256" key="4">
    <source>
        <dbReference type="ARBA" id="ARBA00022692"/>
    </source>
</evidence>
<evidence type="ECO:0000256" key="6">
    <source>
        <dbReference type="ARBA" id="ARBA00023136"/>
    </source>
</evidence>
<feature type="transmembrane region" description="Helical" evidence="7">
    <location>
        <begin position="117"/>
        <end position="138"/>
    </location>
</feature>
<feature type="transmembrane region" description="Helical" evidence="7">
    <location>
        <begin position="45"/>
        <end position="68"/>
    </location>
</feature>
<evidence type="ECO:0000313" key="8">
    <source>
        <dbReference type="EMBL" id="HHQ80630.1"/>
    </source>
</evidence>
<accession>A0A7J3ZMG6</accession>
<feature type="transmembrane region" description="Helical" evidence="7">
    <location>
        <begin position="283"/>
        <end position="303"/>
    </location>
</feature>
<dbReference type="GO" id="GO:0044038">
    <property type="term" value="P:cell wall macromolecule biosynthetic process"/>
    <property type="evidence" value="ECO:0007669"/>
    <property type="project" value="TreeGrafter"/>
</dbReference>
<comment type="caution">
    <text evidence="8">The sequence shown here is derived from an EMBL/GenBank/DDBJ whole genome shotgun (WGS) entry which is preliminary data.</text>
</comment>
<keyword evidence="3 8" id="KW-0808">Transferase</keyword>
<comment type="subcellular location">
    <subcellularLocation>
        <location evidence="1">Cell membrane</location>
        <topology evidence="1">Multi-pass membrane protein</topology>
    </subcellularLocation>
</comment>
<keyword evidence="2" id="KW-1003">Cell membrane</keyword>
<sequence>MGLVARDQNKHGDQYAAESGGMWVSVGSSFGLMLLVALYRYLEGFYYHLEALFSLTVILLLSSFLGFMDDLLGWKKGLKVWQRVALMGPLALPLVVIKAGTTKMELPLVGVVDFGPLYPLLLVPIGVIGASNAFNMLAGYNGLEAGMGFLLMAFVGAYAALKNLDYIAYASLIMMASLLAFLVYNWYPARAFPGNSLTYGFGAYYAGLVILGNFERFGVLLFGLYFVELLLFVRGLLNGVYKENFGKPRPDGTLEPPYEKSYSVTHLAIKVLIGVRGYATERAVVLLVLLLQLALGVLLQALVSMGKL</sequence>
<gene>
    <name evidence="8" type="ORF">ENM78_04170</name>
</gene>
<feature type="transmembrane region" description="Helical" evidence="7">
    <location>
        <begin position="80"/>
        <end position="97"/>
    </location>
</feature>
<evidence type="ECO:0000256" key="7">
    <source>
        <dbReference type="SAM" id="Phobius"/>
    </source>
</evidence>
<feature type="transmembrane region" description="Helical" evidence="7">
    <location>
        <begin position="167"/>
        <end position="187"/>
    </location>
</feature>
<dbReference type="PANTHER" id="PTHR22926">
    <property type="entry name" value="PHOSPHO-N-ACETYLMURAMOYL-PENTAPEPTIDE-TRANSFERASE"/>
    <property type="match status" value="1"/>
</dbReference>
<feature type="transmembrane region" description="Helical" evidence="7">
    <location>
        <begin position="217"/>
        <end position="237"/>
    </location>
</feature>
<keyword evidence="5 7" id="KW-1133">Transmembrane helix</keyword>
<evidence type="ECO:0000256" key="3">
    <source>
        <dbReference type="ARBA" id="ARBA00022679"/>
    </source>
</evidence>
<evidence type="ECO:0000256" key="1">
    <source>
        <dbReference type="ARBA" id="ARBA00004651"/>
    </source>
</evidence>
<dbReference type="PANTHER" id="PTHR22926:SF3">
    <property type="entry name" value="UNDECAPRENYL-PHOSPHATE ALPHA-N-ACETYLGLUCOSAMINYL 1-PHOSPHATE TRANSFERASE"/>
    <property type="match status" value="1"/>
</dbReference>
<dbReference type="GO" id="GO:0071555">
    <property type="term" value="P:cell wall organization"/>
    <property type="evidence" value="ECO:0007669"/>
    <property type="project" value="TreeGrafter"/>
</dbReference>
<feature type="transmembrane region" description="Helical" evidence="7">
    <location>
        <begin position="145"/>
        <end position="161"/>
    </location>
</feature>
<dbReference type="GO" id="GO:0005886">
    <property type="term" value="C:plasma membrane"/>
    <property type="evidence" value="ECO:0007669"/>
    <property type="project" value="UniProtKB-SubCell"/>
</dbReference>
<keyword evidence="4 7" id="KW-0812">Transmembrane</keyword>
<organism evidence="8">
    <name type="scientific">Fervidicoccus fontis</name>
    <dbReference type="NCBI Taxonomy" id="683846"/>
    <lineage>
        <taxon>Archaea</taxon>
        <taxon>Thermoproteota</taxon>
        <taxon>Thermoprotei</taxon>
        <taxon>Fervidicoccales</taxon>
        <taxon>Fervidicoccaceae</taxon>
        <taxon>Fervidicoccus</taxon>
    </lineage>
</organism>
<name>A0A7J3ZMG6_9CREN</name>
<feature type="transmembrane region" description="Helical" evidence="7">
    <location>
        <begin position="21"/>
        <end position="39"/>
    </location>
</feature>
<dbReference type="InterPro" id="IPR000715">
    <property type="entry name" value="Glycosyl_transferase_4"/>
</dbReference>
<feature type="transmembrane region" description="Helical" evidence="7">
    <location>
        <begin position="194"/>
        <end position="211"/>
    </location>
</feature>
<keyword evidence="6 7" id="KW-0472">Membrane</keyword>
<protein>
    <submittedName>
        <fullName evidence="8">Glycosyl transferase family 4</fullName>
    </submittedName>
</protein>
<dbReference type="GO" id="GO:0016780">
    <property type="term" value="F:phosphotransferase activity, for other substituted phosphate groups"/>
    <property type="evidence" value="ECO:0007669"/>
    <property type="project" value="InterPro"/>
</dbReference>
<dbReference type="CDD" id="cd06856">
    <property type="entry name" value="GT_GPT_archaea"/>
    <property type="match status" value="1"/>
</dbReference>
<evidence type="ECO:0000256" key="5">
    <source>
        <dbReference type="ARBA" id="ARBA00022989"/>
    </source>
</evidence>
<reference evidence="8" key="1">
    <citation type="journal article" date="2020" name="mSystems">
        <title>Genome- and Community-Level Interaction Insights into Carbon Utilization and Element Cycling Functions of Hydrothermarchaeota in Hydrothermal Sediment.</title>
        <authorList>
            <person name="Zhou Z."/>
            <person name="Liu Y."/>
            <person name="Xu W."/>
            <person name="Pan J."/>
            <person name="Luo Z.H."/>
            <person name="Li M."/>
        </authorList>
    </citation>
    <scope>NUCLEOTIDE SEQUENCE [LARGE SCALE GENOMIC DNA]</scope>
    <source>
        <strain evidence="8">SpSt-1116</strain>
    </source>
</reference>
<dbReference type="Pfam" id="PF00953">
    <property type="entry name" value="Glycos_transf_4"/>
    <property type="match status" value="1"/>
</dbReference>
<evidence type="ECO:0000256" key="2">
    <source>
        <dbReference type="ARBA" id="ARBA00022475"/>
    </source>
</evidence>
<proteinExistence type="predicted"/>